<sequence>MKIEKLFMFVAAGVFKQQQTLQGYNLDWIWACPVYFRYCMNRRPIPGLIEDQ</sequence>
<reference evidence="1" key="3">
    <citation type="submission" date="2020-06" db="EMBL/GenBank/DDBJ databases">
        <title>Helianthus annuus Genome sequencing and assembly Release 2.</title>
        <authorList>
            <person name="Gouzy J."/>
            <person name="Langlade N."/>
            <person name="Munos S."/>
        </authorList>
    </citation>
    <scope>NUCLEOTIDE SEQUENCE</scope>
    <source>
        <tissue evidence="1">Leaves</tissue>
    </source>
</reference>
<evidence type="ECO:0000313" key="3">
    <source>
        <dbReference type="Proteomes" id="UP000215914"/>
    </source>
</evidence>
<dbReference type="EMBL" id="MNCJ02000326">
    <property type="protein sequence ID" value="KAF5781658.1"/>
    <property type="molecule type" value="Genomic_DNA"/>
</dbReference>
<dbReference type="InParanoid" id="A0A251TDP4"/>
<gene>
    <name evidence="2" type="ORF">HannXRQ_Chr11g0337421</name>
    <name evidence="1" type="ORF">HanXRQr2_Chr11g0486341</name>
</gene>
<organism evidence="2 3">
    <name type="scientific">Helianthus annuus</name>
    <name type="common">Common sunflower</name>
    <dbReference type="NCBI Taxonomy" id="4232"/>
    <lineage>
        <taxon>Eukaryota</taxon>
        <taxon>Viridiplantae</taxon>
        <taxon>Streptophyta</taxon>
        <taxon>Embryophyta</taxon>
        <taxon>Tracheophyta</taxon>
        <taxon>Spermatophyta</taxon>
        <taxon>Magnoliopsida</taxon>
        <taxon>eudicotyledons</taxon>
        <taxon>Gunneridae</taxon>
        <taxon>Pentapetalae</taxon>
        <taxon>asterids</taxon>
        <taxon>campanulids</taxon>
        <taxon>Asterales</taxon>
        <taxon>Asteraceae</taxon>
        <taxon>Asteroideae</taxon>
        <taxon>Heliantheae alliance</taxon>
        <taxon>Heliantheae</taxon>
        <taxon>Helianthus</taxon>
    </lineage>
</organism>
<dbReference type="Proteomes" id="UP000215914">
    <property type="component" value="Chromosome 11"/>
</dbReference>
<dbReference type="Gramene" id="mRNA:HanXRQr2_Chr11g0486341">
    <property type="protein sequence ID" value="mRNA:HanXRQr2_Chr11g0486341"/>
    <property type="gene ID" value="HanXRQr2_Chr11g0486341"/>
</dbReference>
<evidence type="ECO:0000313" key="1">
    <source>
        <dbReference type="EMBL" id="KAF5781658.1"/>
    </source>
</evidence>
<proteinExistence type="predicted"/>
<keyword evidence="3" id="KW-1185">Reference proteome</keyword>
<reference evidence="2" key="2">
    <citation type="submission" date="2017-02" db="EMBL/GenBank/DDBJ databases">
        <title>Sunflower complete genome.</title>
        <authorList>
            <person name="Langlade N."/>
            <person name="Munos S."/>
        </authorList>
    </citation>
    <scope>NUCLEOTIDE SEQUENCE [LARGE SCALE GENOMIC DNA]</scope>
    <source>
        <tissue evidence="2">Leaves</tissue>
    </source>
</reference>
<accession>A0A251TDP4</accession>
<reference evidence="1 3" key="1">
    <citation type="journal article" date="2017" name="Nature">
        <title>The sunflower genome provides insights into oil metabolism, flowering and Asterid evolution.</title>
        <authorList>
            <person name="Badouin H."/>
            <person name="Gouzy J."/>
            <person name="Grassa C.J."/>
            <person name="Murat F."/>
            <person name="Staton S.E."/>
            <person name="Cottret L."/>
            <person name="Lelandais-Briere C."/>
            <person name="Owens G.L."/>
            <person name="Carrere S."/>
            <person name="Mayjonade B."/>
            <person name="Legrand L."/>
            <person name="Gill N."/>
            <person name="Kane N.C."/>
            <person name="Bowers J.E."/>
            <person name="Hubner S."/>
            <person name="Bellec A."/>
            <person name="Berard A."/>
            <person name="Berges H."/>
            <person name="Blanchet N."/>
            <person name="Boniface M.C."/>
            <person name="Brunel D."/>
            <person name="Catrice O."/>
            <person name="Chaidir N."/>
            <person name="Claudel C."/>
            <person name="Donnadieu C."/>
            <person name="Faraut T."/>
            <person name="Fievet G."/>
            <person name="Helmstetter N."/>
            <person name="King M."/>
            <person name="Knapp S.J."/>
            <person name="Lai Z."/>
            <person name="Le Paslier M.C."/>
            <person name="Lippi Y."/>
            <person name="Lorenzon L."/>
            <person name="Mandel J.R."/>
            <person name="Marage G."/>
            <person name="Marchand G."/>
            <person name="Marquand E."/>
            <person name="Bret-Mestries E."/>
            <person name="Morien E."/>
            <person name="Nambeesan S."/>
            <person name="Nguyen T."/>
            <person name="Pegot-Espagnet P."/>
            <person name="Pouilly N."/>
            <person name="Raftis F."/>
            <person name="Sallet E."/>
            <person name="Schiex T."/>
            <person name="Thomas J."/>
            <person name="Vandecasteele C."/>
            <person name="Vares D."/>
            <person name="Vear F."/>
            <person name="Vautrin S."/>
            <person name="Crespi M."/>
            <person name="Mangin B."/>
            <person name="Burke J.M."/>
            <person name="Salse J."/>
            <person name="Munos S."/>
            <person name="Vincourt P."/>
            <person name="Rieseberg L.H."/>
            <person name="Langlade N.B."/>
        </authorList>
    </citation>
    <scope>NUCLEOTIDE SEQUENCE [LARGE SCALE GENOMIC DNA]</scope>
    <source>
        <strain evidence="3">cv. SF193</strain>
        <tissue evidence="1">Leaves</tissue>
    </source>
</reference>
<name>A0A251TDP4_HELAN</name>
<evidence type="ECO:0000313" key="2">
    <source>
        <dbReference type="EMBL" id="OTG08061.1"/>
    </source>
</evidence>
<dbReference type="EMBL" id="CM007900">
    <property type="protein sequence ID" value="OTG08061.1"/>
    <property type="molecule type" value="Genomic_DNA"/>
</dbReference>
<dbReference type="AlphaFoldDB" id="A0A251TDP4"/>
<protein>
    <submittedName>
        <fullName evidence="2">Uncharacterized protein</fullName>
    </submittedName>
</protein>